<sequence length="221" mass="25016">MKNNHKFLMVMLTVVLVTLAACSNSSAESNAKSNNGSSDSSPPQNANGESLNKSSKDTGENKTKNSSEDTSDTQINEQEDSTENTYTDSNDEDSLKSSNSDSDIAMNKEEYLKKLNKMEEADKHAEAKTTIVEMEEQEAERYKKWDAELNEIYGILKEQLSTEQMDKFRKEQRDWIKHRDKAAKEASLKYKGGSTESLEYVATQGSLTRERCYELVAKYMK</sequence>
<dbReference type="KEGG" id="vne:CFK40_15390"/>
<evidence type="ECO:0000313" key="5">
    <source>
        <dbReference type="EMBL" id="ASN06304.1"/>
    </source>
</evidence>
<dbReference type="Pfam" id="PF07007">
    <property type="entry name" value="LprI"/>
    <property type="match status" value="1"/>
</dbReference>
<reference evidence="5 6" key="1">
    <citation type="journal article" date="2003" name="Int. J. Syst. Evol. Microbiol.">
        <title>Virgibacillus carmonensis sp. nov., Virgibacillus necropolis sp. nov. and Virgibacillus picturae sp. nov., three novel species isolated from deteriorated mural paintings, transfer of the species of the genus salibacillus to Virgibacillus, as Virgibacillus marismortui comb. nov. and Virgibacillus salexigens comb. nov., and emended description of the genus Virgibacillus.</title>
        <authorList>
            <person name="Heyrman J."/>
            <person name="Logan N.A."/>
            <person name="Busse H.J."/>
            <person name="Balcaen A."/>
            <person name="Lebbe L."/>
            <person name="Rodriguez-Diaz M."/>
            <person name="Swings J."/>
            <person name="De Vos P."/>
        </authorList>
    </citation>
    <scope>NUCLEOTIDE SEQUENCE [LARGE SCALE GENOMIC DNA]</scope>
    <source>
        <strain evidence="5 6">LMG 19488</strain>
    </source>
</reference>
<feature type="compositionally biased region" description="Polar residues" evidence="2">
    <location>
        <begin position="39"/>
        <end position="53"/>
    </location>
</feature>
<dbReference type="PROSITE" id="PS51257">
    <property type="entry name" value="PROKAR_LIPOPROTEIN"/>
    <property type="match status" value="1"/>
</dbReference>
<name>A0A221MF92_9BACI</name>
<organism evidence="5 6">
    <name type="scientific">Virgibacillus necropolis</name>
    <dbReference type="NCBI Taxonomy" id="163877"/>
    <lineage>
        <taxon>Bacteria</taxon>
        <taxon>Bacillati</taxon>
        <taxon>Bacillota</taxon>
        <taxon>Bacilli</taxon>
        <taxon>Bacillales</taxon>
        <taxon>Bacillaceae</taxon>
        <taxon>Virgibacillus</taxon>
    </lineage>
</organism>
<evidence type="ECO:0000313" key="6">
    <source>
        <dbReference type="Proteomes" id="UP000204391"/>
    </source>
</evidence>
<keyword evidence="1" id="KW-0175">Coiled coil</keyword>
<feature type="region of interest" description="Disordered" evidence="2">
    <location>
        <begin position="25"/>
        <end position="105"/>
    </location>
</feature>
<feature type="compositionally biased region" description="Low complexity" evidence="2">
    <location>
        <begin position="25"/>
        <end position="38"/>
    </location>
</feature>
<dbReference type="InterPro" id="IPR009739">
    <property type="entry name" value="LprI-like_N"/>
</dbReference>
<gene>
    <name evidence="5" type="ORF">CFK40_15390</name>
</gene>
<dbReference type="OrthoDB" id="2438161at2"/>
<keyword evidence="6" id="KW-1185">Reference proteome</keyword>
<feature type="chain" id="PRO_5012849747" description="Lysozyme inhibitor LprI-like N-terminal domain-containing protein" evidence="3">
    <location>
        <begin position="28"/>
        <end position="221"/>
    </location>
</feature>
<keyword evidence="3" id="KW-0732">Signal</keyword>
<dbReference type="AlphaFoldDB" id="A0A221MF92"/>
<feature type="coiled-coil region" evidence="1">
    <location>
        <begin position="108"/>
        <end position="137"/>
    </location>
</feature>
<protein>
    <recommendedName>
        <fullName evidence="4">Lysozyme inhibitor LprI-like N-terminal domain-containing protein</fullName>
    </recommendedName>
</protein>
<evidence type="ECO:0000256" key="3">
    <source>
        <dbReference type="SAM" id="SignalP"/>
    </source>
</evidence>
<dbReference type="EMBL" id="CP022437">
    <property type="protein sequence ID" value="ASN06304.1"/>
    <property type="molecule type" value="Genomic_DNA"/>
</dbReference>
<feature type="domain" description="Lysozyme inhibitor LprI-like N-terminal" evidence="4">
    <location>
        <begin position="123"/>
        <end position="215"/>
    </location>
</feature>
<evidence type="ECO:0000259" key="4">
    <source>
        <dbReference type="Pfam" id="PF07007"/>
    </source>
</evidence>
<dbReference type="Proteomes" id="UP000204391">
    <property type="component" value="Chromosome"/>
</dbReference>
<feature type="signal peptide" evidence="3">
    <location>
        <begin position="1"/>
        <end position="27"/>
    </location>
</feature>
<dbReference type="PANTHER" id="PTHR39176:SF1">
    <property type="entry name" value="PERIPLASMIC PROTEIN"/>
    <property type="match status" value="1"/>
</dbReference>
<accession>A0A221MF92</accession>
<dbReference type="Gene3D" id="1.20.1270.180">
    <property type="match status" value="1"/>
</dbReference>
<proteinExistence type="predicted"/>
<feature type="compositionally biased region" description="Basic and acidic residues" evidence="2">
    <location>
        <begin position="54"/>
        <end position="67"/>
    </location>
</feature>
<dbReference type="PANTHER" id="PTHR39176">
    <property type="entry name" value="PERIPLASMIC PROTEIN-RELATED"/>
    <property type="match status" value="1"/>
</dbReference>
<evidence type="ECO:0000256" key="2">
    <source>
        <dbReference type="SAM" id="MobiDB-lite"/>
    </source>
</evidence>
<evidence type="ECO:0000256" key="1">
    <source>
        <dbReference type="SAM" id="Coils"/>
    </source>
</evidence>